<protein>
    <recommendedName>
        <fullName evidence="1">Carboxymuconolactone decarboxylase-like domain-containing protein</fullName>
    </recommendedName>
</protein>
<feature type="domain" description="Carboxymuconolactone decarboxylase-like" evidence="1">
    <location>
        <begin position="15"/>
        <end position="92"/>
    </location>
</feature>
<accession>A0A383RJA7</accession>
<name>A0A383RJA7_PAEAL</name>
<dbReference type="RefSeq" id="WP_138188589.1">
    <property type="nucleotide sequence ID" value="NZ_LS992241.1"/>
</dbReference>
<gene>
    <name evidence="2" type="ORF">PBLR_15187</name>
</gene>
<dbReference type="InterPro" id="IPR003779">
    <property type="entry name" value="CMD-like"/>
</dbReference>
<dbReference type="Gene3D" id="1.20.1290.10">
    <property type="entry name" value="AhpD-like"/>
    <property type="match status" value="1"/>
</dbReference>
<proteinExistence type="predicted"/>
<dbReference type="SUPFAM" id="SSF69118">
    <property type="entry name" value="AhpD-like"/>
    <property type="match status" value="1"/>
</dbReference>
<dbReference type="InterPro" id="IPR029032">
    <property type="entry name" value="AhpD-like"/>
</dbReference>
<dbReference type="PANTHER" id="PTHR34846">
    <property type="entry name" value="4-CARBOXYMUCONOLACTONE DECARBOXYLASE FAMILY PROTEIN (AFU_ORTHOLOGUE AFUA_6G11590)"/>
    <property type="match status" value="1"/>
</dbReference>
<dbReference type="InterPro" id="IPR004675">
    <property type="entry name" value="AhpD_core"/>
</dbReference>
<evidence type="ECO:0000313" key="2">
    <source>
        <dbReference type="EMBL" id="SYX86761.1"/>
    </source>
</evidence>
<sequence length="148" mass="16816">MKLRFNYRTANAPAYQAMQTLDKFVSSTLDPVLLEIIKIRASQINGCAFCIDMHAADLMKMGDHTNRIMLLSVWREAPVFTDKEKAVLELTEYVTEIAEAGVPQSVYEKVREHFNEKEYADLILAIATINCWNRIAISTGMHPGCFDK</sequence>
<dbReference type="NCBIfam" id="TIGR00778">
    <property type="entry name" value="ahpD_dom"/>
    <property type="match status" value="1"/>
</dbReference>
<evidence type="ECO:0000259" key="1">
    <source>
        <dbReference type="Pfam" id="PF02627"/>
    </source>
</evidence>
<dbReference type="GO" id="GO:0051920">
    <property type="term" value="F:peroxiredoxin activity"/>
    <property type="evidence" value="ECO:0007669"/>
    <property type="project" value="InterPro"/>
</dbReference>
<evidence type="ECO:0000313" key="3">
    <source>
        <dbReference type="Proteomes" id="UP000304148"/>
    </source>
</evidence>
<reference evidence="3" key="1">
    <citation type="submission" date="2018-08" db="EMBL/GenBank/DDBJ databases">
        <authorList>
            <person name="Chevrot R."/>
        </authorList>
    </citation>
    <scope>NUCLEOTIDE SEQUENCE [LARGE SCALE GENOMIC DNA]</scope>
</reference>
<dbReference type="AlphaFoldDB" id="A0A383RJA7"/>
<dbReference type="PANTHER" id="PTHR34846:SF10">
    <property type="entry name" value="CYTOPLASMIC PROTEIN"/>
    <property type="match status" value="1"/>
</dbReference>
<dbReference type="Proteomes" id="UP000304148">
    <property type="component" value="Chromosome"/>
</dbReference>
<dbReference type="Pfam" id="PF02627">
    <property type="entry name" value="CMD"/>
    <property type="match status" value="1"/>
</dbReference>
<dbReference type="EMBL" id="LS992241">
    <property type="protein sequence ID" value="SYX86761.1"/>
    <property type="molecule type" value="Genomic_DNA"/>
</dbReference>
<organism evidence="2 3">
    <name type="scientific">Paenibacillus alvei</name>
    <name type="common">Bacillus alvei</name>
    <dbReference type="NCBI Taxonomy" id="44250"/>
    <lineage>
        <taxon>Bacteria</taxon>
        <taxon>Bacillati</taxon>
        <taxon>Bacillota</taxon>
        <taxon>Bacilli</taxon>
        <taxon>Bacillales</taxon>
        <taxon>Paenibacillaceae</taxon>
        <taxon>Paenibacillus</taxon>
    </lineage>
</organism>